<dbReference type="EMBL" id="JAADJZ010000008">
    <property type="protein sequence ID" value="KAF2873015.1"/>
    <property type="molecule type" value="Genomic_DNA"/>
</dbReference>
<name>A0A7C8MC83_9PLEO</name>
<dbReference type="GO" id="GO:0046872">
    <property type="term" value="F:metal ion binding"/>
    <property type="evidence" value="ECO:0007669"/>
    <property type="project" value="UniProtKB-KW"/>
</dbReference>
<organism evidence="5 6">
    <name type="scientific">Massariosphaeria phaeospora</name>
    <dbReference type="NCBI Taxonomy" id="100035"/>
    <lineage>
        <taxon>Eukaryota</taxon>
        <taxon>Fungi</taxon>
        <taxon>Dikarya</taxon>
        <taxon>Ascomycota</taxon>
        <taxon>Pezizomycotina</taxon>
        <taxon>Dothideomycetes</taxon>
        <taxon>Pleosporomycetidae</taxon>
        <taxon>Pleosporales</taxon>
        <taxon>Pleosporales incertae sedis</taxon>
        <taxon>Massariosphaeria</taxon>
    </lineage>
</organism>
<evidence type="ECO:0000256" key="4">
    <source>
        <dbReference type="ARBA" id="ARBA00038402"/>
    </source>
</evidence>
<dbReference type="OrthoDB" id="128536at2759"/>
<evidence type="ECO:0000256" key="2">
    <source>
        <dbReference type="ARBA" id="ARBA00022723"/>
    </source>
</evidence>
<feature type="non-terminal residue" evidence="5">
    <location>
        <position position="158"/>
    </location>
</feature>
<dbReference type="GO" id="GO:0005655">
    <property type="term" value="C:nucleolar ribonuclease P complex"/>
    <property type="evidence" value="ECO:0007669"/>
    <property type="project" value="TreeGrafter"/>
</dbReference>
<evidence type="ECO:0000256" key="3">
    <source>
        <dbReference type="ARBA" id="ARBA00022833"/>
    </source>
</evidence>
<reference evidence="5 6" key="1">
    <citation type="submission" date="2020-01" db="EMBL/GenBank/DDBJ databases">
        <authorList>
            <consortium name="DOE Joint Genome Institute"/>
            <person name="Haridas S."/>
            <person name="Albert R."/>
            <person name="Binder M."/>
            <person name="Bloem J."/>
            <person name="Labutti K."/>
            <person name="Salamov A."/>
            <person name="Andreopoulos B."/>
            <person name="Baker S.E."/>
            <person name="Barry K."/>
            <person name="Bills G."/>
            <person name="Bluhm B.H."/>
            <person name="Cannon C."/>
            <person name="Castanera R."/>
            <person name="Culley D.E."/>
            <person name="Daum C."/>
            <person name="Ezra D."/>
            <person name="Gonzalez J.B."/>
            <person name="Henrissat B."/>
            <person name="Kuo A."/>
            <person name="Liang C."/>
            <person name="Lipzen A."/>
            <person name="Lutzoni F."/>
            <person name="Magnuson J."/>
            <person name="Mondo S."/>
            <person name="Nolan M."/>
            <person name="Ohm R."/>
            <person name="Pangilinan J."/>
            <person name="Park H.-J.H."/>
            <person name="Ramirez L."/>
            <person name="Alfaro M."/>
            <person name="Sun H."/>
            <person name="Tritt A."/>
            <person name="Yoshinaga Y."/>
            <person name="Zwiers L.-H.L."/>
            <person name="Turgeon B.G."/>
            <person name="Goodwin S.B."/>
            <person name="Spatafora J.W."/>
            <person name="Crous P.W."/>
            <person name="Grigoriev I.V."/>
        </authorList>
    </citation>
    <scope>NUCLEOTIDE SEQUENCE [LARGE SCALE GENOMIC DNA]</scope>
    <source>
        <strain evidence="5 6">CBS 611.86</strain>
    </source>
</reference>
<keyword evidence="3" id="KW-0862">Zinc</keyword>
<comment type="similarity">
    <text evidence="4">Belongs to the eukaryotic/archaeal RNase P protein component 4 family.</text>
</comment>
<dbReference type="InterPro" id="IPR007175">
    <property type="entry name" value="Rpr2/Snm1/Rpp21"/>
</dbReference>
<dbReference type="PANTHER" id="PTHR14742:SF0">
    <property type="entry name" value="RIBONUCLEASE P PROTEIN SUBUNIT P21"/>
    <property type="match status" value="1"/>
</dbReference>
<protein>
    <submittedName>
        <fullName evidence="5">RNAse P Rpr2/Rpp21/SNM1 subunit domain-containing protein</fullName>
    </submittedName>
</protein>
<dbReference type="Pfam" id="PF04032">
    <property type="entry name" value="Rpr2"/>
    <property type="match status" value="1"/>
</dbReference>
<dbReference type="PANTHER" id="PTHR14742">
    <property type="entry name" value="RIBONUCLEASE P SUBUNIT P21"/>
    <property type="match status" value="1"/>
</dbReference>
<keyword evidence="6" id="KW-1185">Reference proteome</keyword>
<dbReference type="GO" id="GO:0008033">
    <property type="term" value="P:tRNA processing"/>
    <property type="evidence" value="ECO:0007669"/>
    <property type="project" value="UniProtKB-KW"/>
</dbReference>
<keyword evidence="1" id="KW-0819">tRNA processing</keyword>
<dbReference type="Gene3D" id="6.20.50.20">
    <property type="match status" value="1"/>
</dbReference>
<comment type="caution">
    <text evidence="5">The sequence shown here is derived from an EMBL/GenBank/DDBJ whole genome shotgun (WGS) entry which is preliminary data.</text>
</comment>
<dbReference type="Proteomes" id="UP000481861">
    <property type="component" value="Unassembled WGS sequence"/>
</dbReference>
<evidence type="ECO:0000313" key="6">
    <source>
        <dbReference type="Proteomes" id="UP000481861"/>
    </source>
</evidence>
<sequence>MANDKPPKTKGIANRHLHARTTFLYHAATYLTLQAGRTTRPTAAPQAGPSETVHLEETAIPRYSPLALQLGDHLRTVSRKGQVRLSANLKRTVCKTCNTVLVPGHTSTQVVENASKGGKKPWADVLVVHCTVCGTKKRFPVGATKRKRKSEREAVKMS</sequence>
<dbReference type="AlphaFoldDB" id="A0A7C8MC83"/>
<gene>
    <name evidence="5" type="ORF">BDV95DRAFT_474360</name>
</gene>
<evidence type="ECO:0000313" key="5">
    <source>
        <dbReference type="EMBL" id="KAF2873015.1"/>
    </source>
</evidence>
<evidence type="ECO:0000256" key="1">
    <source>
        <dbReference type="ARBA" id="ARBA00022694"/>
    </source>
</evidence>
<proteinExistence type="inferred from homology"/>
<accession>A0A7C8MC83</accession>
<keyword evidence="2" id="KW-0479">Metal-binding</keyword>